<dbReference type="RefSeq" id="WP_132116532.1">
    <property type="nucleotide sequence ID" value="NZ_SMJU01000005.1"/>
</dbReference>
<protein>
    <submittedName>
        <fullName evidence="2">DUF4199 domain-containing protein</fullName>
    </submittedName>
</protein>
<dbReference type="InterPro" id="IPR025250">
    <property type="entry name" value="DUF4199"/>
</dbReference>
<dbReference type="Proteomes" id="UP000295706">
    <property type="component" value="Unassembled WGS sequence"/>
</dbReference>
<comment type="caution">
    <text evidence="2">The sequence shown here is derived from an EMBL/GenBank/DDBJ whole genome shotgun (WGS) entry which is preliminary data.</text>
</comment>
<keyword evidence="1" id="KW-0812">Transmembrane</keyword>
<reference evidence="2 3" key="1">
    <citation type="submission" date="2019-02" db="EMBL/GenBank/DDBJ databases">
        <title>Arundinibacter roseus gen. nov., sp. nov., a new member of the family Cytophagaceae.</title>
        <authorList>
            <person name="Szuroczki S."/>
            <person name="Khayer B."/>
            <person name="Sproer C."/>
            <person name="Toumi M."/>
            <person name="Szabo A."/>
            <person name="Felfoldi T."/>
            <person name="Schumann P."/>
            <person name="Toth E."/>
        </authorList>
    </citation>
    <scope>NUCLEOTIDE SEQUENCE [LARGE SCALE GENOMIC DNA]</scope>
    <source>
        <strain evidence="2 3">DMA-k-7a</strain>
    </source>
</reference>
<dbReference type="AlphaFoldDB" id="A0A4R4KD84"/>
<organism evidence="2 3">
    <name type="scientific">Arundinibacter roseus</name>
    <dbReference type="NCBI Taxonomy" id="2070510"/>
    <lineage>
        <taxon>Bacteria</taxon>
        <taxon>Pseudomonadati</taxon>
        <taxon>Bacteroidota</taxon>
        <taxon>Cytophagia</taxon>
        <taxon>Cytophagales</taxon>
        <taxon>Spirosomataceae</taxon>
        <taxon>Arundinibacter</taxon>
    </lineage>
</organism>
<gene>
    <name evidence="2" type="ORF">EZE20_08510</name>
</gene>
<evidence type="ECO:0000313" key="3">
    <source>
        <dbReference type="Proteomes" id="UP000295706"/>
    </source>
</evidence>
<sequence length="186" mass="20914">MNTLLNYFNKPLLKVPLVFGAATGLLAFLYFLGLYFIGKTPLGNVRVLDFGIYLILMIAACWYYRKNVGRGAMHLWEALTVCYVVNTAGAFLSGWLVYLFVAYIDPSVFTAYLVEMKQLMMQGKDELVKNIGEAEFQNMVKNVGNTSPGQLITDELSKKTVMAVLPILIISLIFRRQSYGIFQGKP</sequence>
<feature type="transmembrane region" description="Helical" evidence="1">
    <location>
        <begin position="12"/>
        <end position="37"/>
    </location>
</feature>
<feature type="transmembrane region" description="Helical" evidence="1">
    <location>
        <begin position="76"/>
        <end position="104"/>
    </location>
</feature>
<keyword evidence="1" id="KW-1133">Transmembrane helix</keyword>
<dbReference type="EMBL" id="SMJU01000005">
    <property type="protein sequence ID" value="TDB65800.1"/>
    <property type="molecule type" value="Genomic_DNA"/>
</dbReference>
<keyword evidence="3" id="KW-1185">Reference proteome</keyword>
<dbReference type="OrthoDB" id="963633at2"/>
<dbReference type="Pfam" id="PF13858">
    <property type="entry name" value="DUF4199"/>
    <property type="match status" value="1"/>
</dbReference>
<keyword evidence="1" id="KW-0472">Membrane</keyword>
<accession>A0A4R4KD84</accession>
<evidence type="ECO:0000256" key="1">
    <source>
        <dbReference type="SAM" id="Phobius"/>
    </source>
</evidence>
<feature type="transmembrane region" description="Helical" evidence="1">
    <location>
        <begin position="43"/>
        <end position="64"/>
    </location>
</feature>
<name>A0A4R4KD84_9BACT</name>
<evidence type="ECO:0000313" key="2">
    <source>
        <dbReference type="EMBL" id="TDB65800.1"/>
    </source>
</evidence>
<proteinExistence type="predicted"/>